<proteinExistence type="inferred from homology"/>
<evidence type="ECO:0008006" key="4">
    <source>
        <dbReference type="Google" id="ProtNLM"/>
    </source>
</evidence>
<dbReference type="Proteomes" id="UP000034883">
    <property type="component" value="Chromosome"/>
</dbReference>
<comment type="similarity">
    <text evidence="1">Belongs to the UPF0751 family.</text>
</comment>
<dbReference type="STRING" id="927083.DB32_002779"/>
<dbReference type="RefSeq" id="WP_053232883.1">
    <property type="nucleotide sequence ID" value="NZ_CP011125.1"/>
</dbReference>
<evidence type="ECO:0000313" key="3">
    <source>
        <dbReference type="Proteomes" id="UP000034883"/>
    </source>
</evidence>
<dbReference type="OrthoDB" id="5512837at2"/>
<dbReference type="EMBL" id="CP011125">
    <property type="protein sequence ID" value="AKF05630.1"/>
    <property type="molecule type" value="Genomic_DNA"/>
</dbReference>
<evidence type="ECO:0000313" key="2">
    <source>
        <dbReference type="EMBL" id="AKF05630.1"/>
    </source>
</evidence>
<name>A0A0F6W2B3_9BACT</name>
<evidence type="ECO:0000256" key="1">
    <source>
        <dbReference type="ARBA" id="ARBA00007189"/>
    </source>
</evidence>
<protein>
    <recommendedName>
        <fullName evidence="4">DUF2325 domain-containing protein</fullName>
    </recommendedName>
</protein>
<organism evidence="2 3">
    <name type="scientific">Sandaracinus amylolyticus</name>
    <dbReference type="NCBI Taxonomy" id="927083"/>
    <lineage>
        <taxon>Bacteria</taxon>
        <taxon>Pseudomonadati</taxon>
        <taxon>Myxococcota</taxon>
        <taxon>Polyangia</taxon>
        <taxon>Polyangiales</taxon>
        <taxon>Sandaracinaceae</taxon>
        <taxon>Sandaracinus</taxon>
    </lineage>
</organism>
<dbReference type="KEGG" id="samy:DB32_002779"/>
<sequence length="96" mass="10110">MRLALIGGISRSADTYRKLAGDMGHALEVHDGEVGGRGSVGLRSVIARADVVLVLTDVNSHGAVGIARREAREAGKPAVLLRRCGLARLRALLETL</sequence>
<gene>
    <name evidence="2" type="ORF">DB32_002779</name>
</gene>
<reference evidence="2 3" key="1">
    <citation type="submission" date="2015-03" db="EMBL/GenBank/DDBJ databases">
        <title>Genome assembly of Sandaracinus amylolyticus DSM 53668.</title>
        <authorList>
            <person name="Sharma G."/>
            <person name="Subramanian S."/>
        </authorList>
    </citation>
    <scope>NUCLEOTIDE SEQUENCE [LARGE SCALE GENOMIC DNA]</scope>
    <source>
        <strain evidence="2 3">DSM 53668</strain>
    </source>
</reference>
<dbReference type="Pfam" id="PF10087">
    <property type="entry name" value="DUF2325"/>
    <property type="match status" value="1"/>
</dbReference>
<accession>A0A0F6W2B3</accession>
<dbReference type="AlphaFoldDB" id="A0A0F6W2B3"/>
<dbReference type="InterPro" id="IPR016772">
    <property type="entry name" value="UCP020408"/>
</dbReference>
<keyword evidence="3" id="KW-1185">Reference proteome</keyword>